<dbReference type="PANTHER" id="PTHR21198:SF2">
    <property type="entry name" value="GLUTAMATE RACEMASE"/>
    <property type="match status" value="1"/>
</dbReference>
<evidence type="ECO:0000256" key="8">
    <source>
        <dbReference type="HAMAP-Rule" id="MF_00258"/>
    </source>
</evidence>
<name>A0A9E8RZG2_9BACI</name>
<dbReference type="KEGG" id="fhl:OE105_08240"/>
<keyword evidence="4 8" id="KW-0573">Peptidoglycan synthesis</keyword>
<evidence type="ECO:0000256" key="5">
    <source>
        <dbReference type="ARBA" id="ARBA00023235"/>
    </source>
</evidence>
<dbReference type="InterPro" id="IPR001920">
    <property type="entry name" value="Asp/Glu_race"/>
</dbReference>
<reference evidence="9" key="1">
    <citation type="submission" date="2022-09" db="EMBL/GenBank/DDBJ databases">
        <title>Complete Genomes of Fervidibacillus albus and Fervidibacillus halotolerans isolated from tidal flat sediments.</title>
        <authorList>
            <person name="Kwon K.K."/>
            <person name="Yang S.-H."/>
            <person name="Park M.J."/>
            <person name="Oh H.-M."/>
        </authorList>
    </citation>
    <scope>NUCLEOTIDE SEQUENCE</scope>
    <source>
        <strain evidence="9">MEBiC13594</strain>
    </source>
</reference>
<dbReference type="Pfam" id="PF01177">
    <property type="entry name" value="Asp_Glu_race"/>
    <property type="match status" value="1"/>
</dbReference>
<evidence type="ECO:0000256" key="2">
    <source>
        <dbReference type="ARBA" id="ARBA00013090"/>
    </source>
</evidence>
<dbReference type="RefSeq" id="WP_275419722.1">
    <property type="nucleotide sequence ID" value="NZ_CP106877.1"/>
</dbReference>
<gene>
    <name evidence="9" type="primary">racE</name>
    <name evidence="8" type="synonym">murI</name>
    <name evidence="9" type="ORF">OE105_08240</name>
</gene>
<evidence type="ECO:0000256" key="1">
    <source>
        <dbReference type="ARBA" id="ARBA00001602"/>
    </source>
</evidence>
<keyword evidence="6 8" id="KW-0961">Cell wall biogenesis/degradation</keyword>
<accession>A0A9E8RZG2</accession>
<dbReference type="Proteomes" id="UP001164726">
    <property type="component" value="Chromosome"/>
</dbReference>
<keyword evidence="10" id="KW-1185">Reference proteome</keyword>
<feature type="active site" description="Proton donor/acceptor" evidence="8">
    <location>
        <position position="184"/>
    </location>
</feature>
<dbReference type="HAMAP" id="MF_00258">
    <property type="entry name" value="Glu_racemase"/>
    <property type="match status" value="1"/>
</dbReference>
<dbReference type="GO" id="GO:0008881">
    <property type="term" value="F:glutamate racemase activity"/>
    <property type="evidence" value="ECO:0007669"/>
    <property type="project" value="UniProtKB-UniRule"/>
</dbReference>
<dbReference type="PROSITE" id="PS00923">
    <property type="entry name" value="ASP_GLU_RACEMASE_1"/>
    <property type="match status" value="1"/>
</dbReference>
<sequence>MKQNPIGIIDSGVGGLTVVKEIIRQLPNESIVYIGDTARCPYGSRPKEEIMKFTIEMTKYLERFQIKMLIIACNTATAVALQHLRKKLSIPVLGVVHPGARAAIKGTSKNRIGVIGTEVTIGSKAYETALQSIQKRTIVYGLACPEFVPLVESGQWSGPIAEKTVENSLAPLKKKDIDTLILGCTHYPLLEPLIRDYLGDDVQIISSGEETAREASVILDHTKSLNDTNIKPKYRFFTTGCVSSFKEIARSWLCLENIDVQSINLSNVQVNREVSSK</sequence>
<organism evidence="9 10">
    <name type="scientific">Fervidibacillus halotolerans</name>
    <dbReference type="NCBI Taxonomy" id="2980027"/>
    <lineage>
        <taxon>Bacteria</taxon>
        <taxon>Bacillati</taxon>
        <taxon>Bacillota</taxon>
        <taxon>Bacilli</taxon>
        <taxon>Bacillales</taxon>
        <taxon>Bacillaceae</taxon>
        <taxon>Fervidibacillus</taxon>
    </lineage>
</organism>
<dbReference type="NCBIfam" id="NF002035">
    <property type="entry name" value="PRK00865.1-3"/>
    <property type="match status" value="1"/>
</dbReference>
<dbReference type="InterPro" id="IPR033134">
    <property type="entry name" value="Asp/Glu_racemase_AS_2"/>
</dbReference>
<dbReference type="GO" id="GO:0008360">
    <property type="term" value="P:regulation of cell shape"/>
    <property type="evidence" value="ECO:0007669"/>
    <property type="project" value="UniProtKB-KW"/>
</dbReference>
<evidence type="ECO:0000256" key="4">
    <source>
        <dbReference type="ARBA" id="ARBA00022984"/>
    </source>
</evidence>
<evidence type="ECO:0000256" key="7">
    <source>
        <dbReference type="ARBA" id="ARBA00070053"/>
    </source>
</evidence>
<dbReference type="AlphaFoldDB" id="A0A9E8RZG2"/>
<dbReference type="GO" id="GO:0042802">
    <property type="term" value="F:identical protein binding"/>
    <property type="evidence" value="ECO:0007669"/>
    <property type="project" value="UniProtKB-ARBA"/>
</dbReference>
<dbReference type="NCBIfam" id="TIGR00067">
    <property type="entry name" value="glut_race"/>
    <property type="match status" value="1"/>
</dbReference>
<feature type="active site" description="Proton donor/acceptor" evidence="8">
    <location>
        <position position="73"/>
    </location>
</feature>
<proteinExistence type="inferred from homology"/>
<evidence type="ECO:0000313" key="9">
    <source>
        <dbReference type="EMBL" id="WAA11612.1"/>
    </source>
</evidence>
<dbReference type="EC" id="5.1.1.3" evidence="2 8"/>
<dbReference type="InterPro" id="IPR015942">
    <property type="entry name" value="Asp/Glu/hydantoin_racemase"/>
</dbReference>
<dbReference type="Gene3D" id="3.40.50.1860">
    <property type="match status" value="2"/>
</dbReference>
<comment type="pathway">
    <text evidence="8">Cell wall biogenesis; peptidoglycan biosynthesis.</text>
</comment>
<dbReference type="GO" id="GO:0009252">
    <property type="term" value="P:peptidoglycan biosynthetic process"/>
    <property type="evidence" value="ECO:0007669"/>
    <property type="project" value="UniProtKB-UniRule"/>
</dbReference>
<dbReference type="SUPFAM" id="SSF53681">
    <property type="entry name" value="Aspartate/glutamate racemase"/>
    <property type="match status" value="2"/>
</dbReference>
<dbReference type="PROSITE" id="PS00924">
    <property type="entry name" value="ASP_GLU_RACEMASE_2"/>
    <property type="match status" value="1"/>
</dbReference>
<comment type="similarity">
    <text evidence="8">Belongs to the aspartate/glutamate racemases family.</text>
</comment>
<evidence type="ECO:0000256" key="6">
    <source>
        <dbReference type="ARBA" id="ARBA00023316"/>
    </source>
</evidence>
<dbReference type="FunFam" id="3.40.50.1860:FF:000002">
    <property type="entry name" value="Glutamate racemase"/>
    <property type="match status" value="1"/>
</dbReference>
<dbReference type="GO" id="GO:0071555">
    <property type="term" value="P:cell wall organization"/>
    <property type="evidence" value="ECO:0007669"/>
    <property type="project" value="UniProtKB-KW"/>
</dbReference>
<comment type="catalytic activity">
    <reaction evidence="1 8">
        <text>L-glutamate = D-glutamate</text>
        <dbReference type="Rhea" id="RHEA:12813"/>
        <dbReference type="ChEBI" id="CHEBI:29985"/>
        <dbReference type="ChEBI" id="CHEBI:29986"/>
        <dbReference type="EC" id="5.1.1.3"/>
    </reaction>
</comment>
<feature type="binding site" evidence="8">
    <location>
        <begin position="74"/>
        <end position="75"/>
    </location>
    <ligand>
        <name>substrate</name>
    </ligand>
</feature>
<evidence type="ECO:0000256" key="3">
    <source>
        <dbReference type="ARBA" id="ARBA00022960"/>
    </source>
</evidence>
<feature type="binding site" evidence="8">
    <location>
        <begin position="10"/>
        <end position="11"/>
    </location>
    <ligand>
        <name>substrate</name>
    </ligand>
</feature>
<protein>
    <recommendedName>
        <fullName evidence="7 8">Glutamate racemase</fullName>
        <ecNumber evidence="2 8">5.1.1.3</ecNumber>
    </recommendedName>
</protein>
<evidence type="ECO:0000313" key="10">
    <source>
        <dbReference type="Proteomes" id="UP001164726"/>
    </source>
</evidence>
<dbReference type="EMBL" id="CP106877">
    <property type="protein sequence ID" value="WAA11612.1"/>
    <property type="molecule type" value="Genomic_DNA"/>
</dbReference>
<feature type="binding site" evidence="8">
    <location>
        <begin position="185"/>
        <end position="186"/>
    </location>
    <ligand>
        <name>substrate</name>
    </ligand>
</feature>
<keyword evidence="5 8" id="KW-0413">Isomerase</keyword>
<dbReference type="PANTHER" id="PTHR21198">
    <property type="entry name" value="GLUTAMATE RACEMASE"/>
    <property type="match status" value="1"/>
</dbReference>
<dbReference type="InterPro" id="IPR018187">
    <property type="entry name" value="Asp/Glu_racemase_AS_1"/>
</dbReference>
<keyword evidence="3 8" id="KW-0133">Cell shape</keyword>
<feature type="binding site" evidence="8">
    <location>
        <begin position="42"/>
        <end position="43"/>
    </location>
    <ligand>
        <name>substrate</name>
    </ligand>
</feature>
<comment type="function">
    <text evidence="8">Provides the (R)-glutamate required for cell wall biosynthesis.</text>
</comment>
<dbReference type="InterPro" id="IPR004391">
    <property type="entry name" value="Glu_race"/>
</dbReference>